<evidence type="ECO:0000313" key="2">
    <source>
        <dbReference type="EMBL" id="KAK4774080.1"/>
    </source>
</evidence>
<dbReference type="PANTHER" id="PTHR48411">
    <property type="entry name" value="OS01G0948300 PROTEIN"/>
    <property type="match status" value="1"/>
</dbReference>
<dbReference type="PANTHER" id="PTHR48411:SF1">
    <property type="entry name" value="OS01G0948300 PROTEIN"/>
    <property type="match status" value="1"/>
</dbReference>
<evidence type="ECO:0000313" key="3">
    <source>
        <dbReference type="Proteomes" id="UP001345219"/>
    </source>
</evidence>
<gene>
    <name evidence="2" type="ORF">SAY87_029099</name>
</gene>
<dbReference type="Pfam" id="PF13716">
    <property type="entry name" value="CRAL_TRIO_2"/>
    <property type="match status" value="1"/>
</dbReference>
<dbReference type="InterPro" id="IPR036865">
    <property type="entry name" value="CRAL-TRIO_dom_sf"/>
</dbReference>
<organism evidence="2 3">
    <name type="scientific">Trapa incisa</name>
    <dbReference type="NCBI Taxonomy" id="236973"/>
    <lineage>
        <taxon>Eukaryota</taxon>
        <taxon>Viridiplantae</taxon>
        <taxon>Streptophyta</taxon>
        <taxon>Embryophyta</taxon>
        <taxon>Tracheophyta</taxon>
        <taxon>Spermatophyta</taxon>
        <taxon>Magnoliopsida</taxon>
        <taxon>eudicotyledons</taxon>
        <taxon>Gunneridae</taxon>
        <taxon>Pentapetalae</taxon>
        <taxon>rosids</taxon>
        <taxon>malvids</taxon>
        <taxon>Myrtales</taxon>
        <taxon>Lythraceae</taxon>
        <taxon>Trapa</taxon>
    </lineage>
</organism>
<accession>A0AAN7QSN6</accession>
<dbReference type="InterPro" id="IPR001251">
    <property type="entry name" value="CRAL-TRIO_dom"/>
</dbReference>
<dbReference type="Gene3D" id="3.40.525.10">
    <property type="entry name" value="CRAL-TRIO lipid binding domain"/>
    <property type="match status" value="1"/>
</dbReference>
<dbReference type="EMBL" id="JAXIOK010000004">
    <property type="protein sequence ID" value="KAK4774080.1"/>
    <property type="molecule type" value="Genomic_DNA"/>
</dbReference>
<proteinExistence type="predicted"/>
<keyword evidence="3" id="KW-1185">Reference proteome</keyword>
<feature type="domain" description="CRAL-TRIO" evidence="1">
    <location>
        <begin position="30"/>
        <end position="165"/>
    </location>
</feature>
<comment type="caution">
    <text evidence="2">The sequence shown here is derived from an EMBL/GenBank/DDBJ whole genome shotgun (WGS) entry which is preliminary data.</text>
</comment>
<sequence>MDGVQPSPLEKQDLIEKSEAFRIRGRDKRGRKILRIVGKFFSGRFEIEAVVNYLEERIYTRLSKKAFCVVYVHTDITWADNFPGFSALRAIFDSIPPLVRENLAAFHFVHPGLQSRLFLATFGRLLFGGWLYWKLRYVSRLDQLWEQVRRTEIEIPEFVYDQDDDLGRHPVIDYGLESDHPRAYGALVMADSTTIPAFSLRCIS</sequence>
<protein>
    <recommendedName>
        <fullName evidence="1">CRAL-TRIO domain-containing protein</fullName>
    </recommendedName>
</protein>
<name>A0AAN7QSN6_9MYRT</name>
<dbReference type="AlphaFoldDB" id="A0AAN7QSN6"/>
<evidence type="ECO:0000259" key="1">
    <source>
        <dbReference type="Pfam" id="PF13716"/>
    </source>
</evidence>
<dbReference type="Proteomes" id="UP001345219">
    <property type="component" value="Chromosome 22"/>
</dbReference>
<reference evidence="2 3" key="1">
    <citation type="journal article" date="2023" name="Hortic Res">
        <title>Pangenome of water caltrop reveals structural variations and asymmetric subgenome divergence after allopolyploidization.</title>
        <authorList>
            <person name="Zhang X."/>
            <person name="Chen Y."/>
            <person name="Wang L."/>
            <person name="Yuan Y."/>
            <person name="Fang M."/>
            <person name="Shi L."/>
            <person name="Lu R."/>
            <person name="Comes H.P."/>
            <person name="Ma Y."/>
            <person name="Chen Y."/>
            <person name="Huang G."/>
            <person name="Zhou Y."/>
            <person name="Zheng Z."/>
            <person name="Qiu Y."/>
        </authorList>
    </citation>
    <scope>NUCLEOTIDE SEQUENCE [LARGE SCALE GENOMIC DNA]</scope>
    <source>
        <tissue evidence="2">Roots</tissue>
    </source>
</reference>